<keyword evidence="7" id="KW-0732">Signal</keyword>
<protein>
    <recommendedName>
        <fullName evidence="10">Class III cytochrome C family protein</fullName>
    </recommendedName>
</protein>
<evidence type="ECO:0000256" key="2">
    <source>
        <dbReference type="ARBA" id="ARBA00022617"/>
    </source>
</evidence>
<evidence type="ECO:0000256" key="3">
    <source>
        <dbReference type="ARBA" id="ARBA00022723"/>
    </source>
</evidence>
<dbReference type="OrthoDB" id="5421852at2"/>
<feature type="binding site" description="axial binding residue" evidence="6">
    <location>
        <position position="77"/>
    </location>
    <ligand>
        <name>heme c</name>
        <dbReference type="ChEBI" id="CHEBI:61717"/>
        <label>1</label>
    </ligand>
    <ligandPart>
        <name>Fe</name>
        <dbReference type="ChEBI" id="CHEBI:18248"/>
    </ligandPart>
</feature>
<accession>A0A1G6XXP7</accession>
<keyword evidence="9" id="KW-1185">Reference proteome</keyword>
<dbReference type="Gene3D" id="3.90.10.10">
    <property type="entry name" value="Cytochrome C3"/>
    <property type="match status" value="1"/>
</dbReference>
<evidence type="ECO:0000256" key="4">
    <source>
        <dbReference type="ARBA" id="ARBA00022982"/>
    </source>
</evidence>
<feature type="signal peptide" evidence="7">
    <location>
        <begin position="1"/>
        <end position="20"/>
    </location>
</feature>
<dbReference type="AlphaFoldDB" id="A0A1G6XXP7"/>
<keyword evidence="2 6" id="KW-0349">Heme</keyword>
<comment type="cofactor">
    <cofactor evidence="6">
        <name>heme c</name>
        <dbReference type="ChEBI" id="CHEBI:61717"/>
    </cofactor>
    <text evidence="6">Binds 4 heme c groups covalently per monomer.</text>
</comment>
<dbReference type="RefSeq" id="WP_092075778.1">
    <property type="nucleotide sequence ID" value="NZ_CALFZY010000006.1"/>
</dbReference>
<dbReference type="Proteomes" id="UP000243205">
    <property type="component" value="Unassembled WGS sequence"/>
</dbReference>
<dbReference type="GO" id="GO:0046872">
    <property type="term" value="F:metal ion binding"/>
    <property type="evidence" value="ECO:0007669"/>
    <property type="project" value="UniProtKB-KW"/>
</dbReference>
<feature type="binding site" description="axial binding residue" evidence="6">
    <location>
        <position position="76"/>
    </location>
    <ligand>
        <name>heme c</name>
        <dbReference type="ChEBI" id="CHEBI:61717"/>
        <label>1</label>
    </ligand>
    <ligandPart>
        <name>Fe</name>
        <dbReference type="ChEBI" id="CHEBI:18248"/>
    </ligandPart>
</feature>
<dbReference type="InterPro" id="IPR036280">
    <property type="entry name" value="Multihaem_cyt_sf"/>
</dbReference>
<evidence type="ECO:0000256" key="5">
    <source>
        <dbReference type="ARBA" id="ARBA00023004"/>
    </source>
</evidence>
<feature type="binding site" description="axial binding residue" evidence="6">
    <location>
        <position position="73"/>
    </location>
    <ligand>
        <name>heme c</name>
        <dbReference type="ChEBI" id="CHEBI:61717"/>
        <label>1</label>
    </ligand>
    <ligandPart>
        <name>Fe</name>
        <dbReference type="ChEBI" id="CHEBI:18248"/>
    </ligandPart>
</feature>
<dbReference type="InterPro" id="IPR002322">
    <property type="entry name" value="Cyt_c_III"/>
</dbReference>
<feature type="chain" id="PRO_5017266233" description="Class III cytochrome C family protein" evidence="7">
    <location>
        <begin position="21"/>
        <end position="92"/>
    </location>
</feature>
<evidence type="ECO:0000256" key="1">
    <source>
        <dbReference type="ARBA" id="ARBA00022448"/>
    </source>
</evidence>
<dbReference type="PRINTS" id="PR00609">
    <property type="entry name" value="CYTOCHROMEC3"/>
</dbReference>
<sequence length="92" mass="9618">MKKLLVALMLVAFAATAALAGDVVTYECKNGNVTFNHKAHEGYAGGCNNAACHGDAAPAKIEVTKDTAHKTLCKDCHTKMGGPTKCGDCHKK</sequence>
<feature type="binding site" description="axial binding residue" evidence="6">
    <location>
        <position position="52"/>
    </location>
    <ligand>
        <name>heme c</name>
        <dbReference type="ChEBI" id="CHEBI:61717"/>
        <label>1</label>
    </ligand>
    <ligandPart>
        <name>Fe</name>
        <dbReference type="ChEBI" id="CHEBI:18248"/>
    </ligandPart>
</feature>
<dbReference type="GO" id="GO:0009055">
    <property type="term" value="F:electron transfer activity"/>
    <property type="evidence" value="ECO:0007669"/>
    <property type="project" value="InterPro"/>
</dbReference>
<keyword evidence="3 6" id="KW-0479">Metal-binding</keyword>
<dbReference type="GO" id="GO:0020037">
    <property type="term" value="F:heme binding"/>
    <property type="evidence" value="ECO:0007669"/>
    <property type="project" value="InterPro"/>
</dbReference>
<evidence type="ECO:0000313" key="9">
    <source>
        <dbReference type="Proteomes" id="UP000243205"/>
    </source>
</evidence>
<evidence type="ECO:0008006" key="10">
    <source>
        <dbReference type="Google" id="ProtNLM"/>
    </source>
</evidence>
<feature type="binding site" description="axial binding residue" evidence="6">
    <location>
        <position position="86"/>
    </location>
    <ligand>
        <name>heme c</name>
        <dbReference type="ChEBI" id="CHEBI:61717"/>
        <label>2</label>
    </ligand>
    <ligandPart>
        <name>Fe</name>
        <dbReference type="ChEBI" id="CHEBI:18248"/>
    </ligandPart>
</feature>
<keyword evidence="1" id="KW-0813">Transport</keyword>
<feature type="binding site" description="axial binding residue" evidence="6">
    <location>
        <position position="90"/>
    </location>
    <ligand>
        <name>heme c</name>
        <dbReference type="ChEBI" id="CHEBI:61717"/>
        <label>1</label>
    </ligand>
    <ligandPart>
        <name>Fe</name>
        <dbReference type="ChEBI" id="CHEBI:18248"/>
    </ligandPart>
</feature>
<organism evidence="8 9">
    <name type="scientific">Desulfuromonas thiophila</name>
    <dbReference type="NCBI Taxonomy" id="57664"/>
    <lineage>
        <taxon>Bacteria</taxon>
        <taxon>Pseudomonadati</taxon>
        <taxon>Thermodesulfobacteriota</taxon>
        <taxon>Desulfuromonadia</taxon>
        <taxon>Desulfuromonadales</taxon>
        <taxon>Desulfuromonadaceae</taxon>
        <taxon>Desulfuromonas</taxon>
    </lineage>
</organism>
<keyword evidence="4" id="KW-0249">Electron transport</keyword>
<keyword evidence="5 6" id="KW-0408">Iron</keyword>
<feature type="binding site" description="axial binding residue" evidence="6">
    <location>
        <position position="47"/>
    </location>
    <ligand>
        <name>heme c</name>
        <dbReference type="ChEBI" id="CHEBI:61717"/>
        <label>1</label>
    </ligand>
    <ligandPart>
        <name>Fe</name>
        <dbReference type="ChEBI" id="CHEBI:18248"/>
    </ligandPart>
</feature>
<reference evidence="9" key="1">
    <citation type="submission" date="2016-10" db="EMBL/GenBank/DDBJ databases">
        <authorList>
            <person name="Varghese N."/>
            <person name="Submissions S."/>
        </authorList>
    </citation>
    <scope>NUCLEOTIDE SEQUENCE [LARGE SCALE GENOMIC DNA]</scope>
    <source>
        <strain evidence="9">DSM 8987</strain>
    </source>
</reference>
<evidence type="ECO:0000256" key="6">
    <source>
        <dbReference type="PIRSR" id="PIRSR602322-1"/>
    </source>
</evidence>
<feature type="binding site" description="axial binding residue" evidence="6">
    <location>
        <position position="53"/>
    </location>
    <ligand>
        <name>heme c</name>
        <dbReference type="ChEBI" id="CHEBI:61717"/>
        <label>1</label>
    </ligand>
    <ligandPart>
        <name>Fe</name>
        <dbReference type="ChEBI" id="CHEBI:18248"/>
    </ligandPart>
</feature>
<proteinExistence type="predicted"/>
<name>A0A1G6XXP7_9BACT</name>
<feature type="binding site" description="axial binding residue" evidence="6">
    <location>
        <position position="89"/>
    </location>
    <ligand>
        <name>heme c</name>
        <dbReference type="ChEBI" id="CHEBI:61717"/>
        <label>1</label>
    </ligand>
    <ligandPart>
        <name>Fe</name>
        <dbReference type="ChEBI" id="CHEBI:18248"/>
    </ligandPart>
</feature>
<evidence type="ECO:0000256" key="7">
    <source>
        <dbReference type="SAM" id="SignalP"/>
    </source>
</evidence>
<feature type="binding site" description="axial binding residue" evidence="6">
    <location>
        <position position="40"/>
    </location>
    <ligand>
        <name>heme c</name>
        <dbReference type="ChEBI" id="CHEBI:61717"/>
        <label>1</label>
    </ligand>
    <ligandPart>
        <name>Fe</name>
        <dbReference type="ChEBI" id="CHEBI:18248"/>
    </ligandPart>
</feature>
<dbReference type="SUPFAM" id="SSF48695">
    <property type="entry name" value="Multiheme cytochromes"/>
    <property type="match status" value="1"/>
</dbReference>
<evidence type="ECO:0000313" key="8">
    <source>
        <dbReference type="EMBL" id="SDD82782.1"/>
    </source>
</evidence>
<feature type="binding site" description="axial binding residue" evidence="6">
    <location>
        <position position="37"/>
    </location>
    <ligand>
        <name>heme c</name>
        <dbReference type="ChEBI" id="CHEBI:61717"/>
        <label>1</label>
    </ligand>
    <ligandPart>
        <name>Fe</name>
        <dbReference type="ChEBI" id="CHEBI:18248"/>
    </ligandPart>
</feature>
<gene>
    <name evidence="8" type="ORF">SAMN05661003_101434</name>
</gene>
<dbReference type="EMBL" id="FNAQ01000001">
    <property type="protein sequence ID" value="SDD82782.1"/>
    <property type="molecule type" value="Genomic_DNA"/>
</dbReference>
<dbReference type="STRING" id="57664.SAMN05661003_101434"/>